<keyword evidence="1" id="KW-0378">Hydrolase</keyword>
<dbReference type="OrthoDB" id="9815326at2"/>
<dbReference type="AlphaFoldDB" id="A0A0W1AJU7"/>
<dbReference type="EMBL" id="LNZC01000003">
    <property type="protein sequence ID" value="KTD81627.1"/>
    <property type="molecule type" value="Genomic_DNA"/>
</dbReference>
<accession>A0A0W1AJU7</accession>
<dbReference type="GO" id="GO:0016787">
    <property type="term" value="F:hydrolase activity"/>
    <property type="evidence" value="ECO:0007669"/>
    <property type="project" value="UniProtKB-KW"/>
</dbReference>
<dbReference type="InterPro" id="IPR007709">
    <property type="entry name" value="N-FG_amidohydro"/>
</dbReference>
<sequence>MNNIALVISCEHAVDTVPEQYRTLFQPYHELITTHRGIDFGALDIALHLKRVLPADFIQAHTTRLLIDCNRSLKSPSCFSEVTRDLPAAEKQKIIDCYYQPFRDQVIRIINQHIEHHLKVWHLSIHSFTPVLNGQVRTTDIGLLYDPQRPSEKLFCEQLQKEMQRLNPGIRVRRNYPYKGISDGFTAFLRKQFADSDYLGIEIEANQALTQNAQSINTVKKLISDSILKRLC</sequence>
<evidence type="ECO:0000313" key="2">
    <source>
        <dbReference type="Proteomes" id="UP000054662"/>
    </source>
</evidence>
<dbReference type="RefSeq" id="WP_058492241.1">
    <property type="nucleotide sequence ID" value="NZ_CBCRUR010000005.1"/>
</dbReference>
<dbReference type="SUPFAM" id="SSF53187">
    <property type="entry name" value="Zn-dependent exopeptidases"/>
    <property type="match status" value="1"/>
</dbReference>
<dbReference type="Gene3D" id="3.40.630.40">
    <property type="entry name" value="Zn-dependent exopeptidases"/>
    <property type="match status" value="1"/>
</dbReference>
<reference evidence="1 2" key="1">
    <citation type="submission" date="2015-11" db="EMBL/GenBank/DDBJ databases">
        <title>Genomic analysis of 38 Legionella species identifies large and diverse effector repertoires.</title>
        <authorList>
            <person name="Burstein D."/>
            <person name="Amaro F."/>
            <person name="Zusman T."/>
            <person name="Lifshitz Z."/>
            <person name="Cohen O."/>
            <person name="Gilbert J.A."/>
            <person name="Pupko T."/>
            <person name="Shuman H.A."/>
            <person name="Segal G."/>
        </authorList>
    </citation>
    <scope>NUCLEOTIDE SEQUENCE [LARGE SCALE GENOMIC DNA]</scope>
    <source>
        <strain evidence="1 2">ATCC 49508</strain>
    </source>
</reference>
<organism evidence="1 2">
    <name type="scientific">Legionella worsleiensis</name>
    <dbReference type="NCBI Taxonomy" id="45076"/>
    <lineage>
        <taxon>Bacteria</taxon>
        <taxon>Pseudomonadati</taxon>
        <taxon>Pseudomonadota</taxon>
        <taxon>Gammaproteobacteria</taxon>
        <taxon>Legionellales</taxon>
        <taxon>Legionellaceae</taxon>
        <taxon>Legionella</taxon>
    </lineage>
</organism>
<evidence type="ECO:0000313" key="1">
    <source>
        <dbReference type="EMBL" id="KTD81627.1"/>
    </source>
</evidence>
<gene>
    <name evidence="1" type="ORF">Lwor_0409</name>
</gene>
<dbReference type="STRING" id="45076.Lwor_0409"/>
<name>A0A0W1AJU7_9GAMM</name>
<dbReference type="PATRIC" id="fig|45076.6.peg.451"/>
<comment type="caution">
    <text evidence="1">The sequence shown here is derived from an EMBL/GenBank/DDBJ whole genome shotgun (WGS) entry which is preliminary data.</text>
</comment>
<dbReference type="Pfam" id="PF05013">
    <property type="entry name" value="FGase"/>
    <property type="match status" value="1"/>
</dbReference>
<protein>
    <submittedName>
        <fullName evidence="1">N-formylglutamate amidohydrolase</fullName>
    </submittedName>
</protein>
<keyword evidence="2" id="KW-1185">Reference proteome</keyword>
<dbReference type="Proteomes" id="UP000054662">
    <property type="component" value="Unassembled WGS sequence"/>
</dbReference>
<proteinExistence type="predicted"/>